<feature type="region of interest" description="Disordered" evidence="4">
    <location>
        <begin position="186"/>
        <end position="207"/>
    </location>
</feature>
<dbReference type="Gene3D" id="3.40.630.30">
    <property type="match status" value="1"/>
</dbReference>
<sequence>MESGALRQRAPGIAHPMSVLVQPMEPRADVGGEVSAIASDKGRPSPRSGRSSTAKELSRAPYATFEPSRRRRHPRGRGPVAGIQGLLRGLKVAISRQSIPQPLIGVERRTDQVLTLRCANLQDIVWMKHLNEAYLPENYPVEFWQKTLLRFPGASFVAEGANGQVVGYVLGKMDLAYGLQPSPPAAADTKAAVSRKKPDSSDSRKTHRTTFMNEGKILSLCVRDGYRGQGIGKGLLAASVNAMRLQLNADFVSLRVRQDTNPGALALYKKMNFFVSDVVKNYYRDGENALLMIKNFR</sequence>
<dbReference type="CDD" id="cd04301">
    <property type="entry name" value="NAT_SF"/>
    <property type="match status" value="1"/>
</dbReference>
<accession>A0A7S2TX68</accession>
<evidence type="ECO:0000256" key="3">
    <source>
        <dbReference type="ARBA" id="ARBA00025786"/>
    </source>
</evidence>
<evidence type="ECO:0000259" key="5">
    <source>
        <dbReference type="PROSITE" id="PS51186"/>
    </source>
</evidence>
<organism evidence="6">
    <name type="scientific">Lotharella oceanica</name>
    <dbReference type="NCBI Taxonomy" id="641309"/>
    <lineage>
        <taxon>Eukaryota</taxon>
        <taxon>Sar</taxon>
        <taxon>Rhizaria</taxon>
        <taxon>Cercozoa</taxon>
        <taxon>Chlorarachniophyceae</taxon>
        <taxon>Lotharella</taxon>
    </lineage>
</organism>
<keyword evidence="2" id="KW-0012">Acyltransferase</keyword>
<dbReference type="AlphaFoldDB" id="A0A7S2TX68"/>
<evidence type="ECO:0000256" key="2">
    <source>
        <dbReference type="ARBA" id="ARBA00023315"/>
    </source>
</evidence>
<reference evidence="6" key="1">
    <citation type="submission" date="2021-01" db="EMBL/GenBank/DDBJ databases">
        <authorList>
            <person name="Corre E."/>
            <person name="Pelletier E."/>
            <person name="Niang G."/>
            <person name="Scheremetjew M."/>
            <person name="Finn R."/>
            <person name="Kale V."/>
            <person name="Holt S."/>
            <person name="Cochrane G."/>
            <person name="Meng A."/>
            <person name="Brown T."/>
            <person name="Cohen L."/>
        </authorList>
    </citation>
    <scope>NUCLEOTIDE SEQUENCE</scope>
    <source>
        <strain evidence="6">CCMP622</strain>
    </source>
</reference>
<dbReference type="PANTHER" id="PTHR23091:SF4">
    <property type="entry name" value="N-TERMINAL AMINO-ACID N(ALPHA)-ACETYLTRANSFERASE NATA"/>
    <property type="match status" value="1"/>
</dbReference>
<dbReference type="Pfam" id="PF00583">
    <property type="entry name" value="Acetyltransf_1"/>
    <property type="match status" value="1"/>
</dbReference>
<feature type="domain" description="N-acetyltransferase" evidence="5">
    <location>
        <begin position="114"/>
        <end position="297"/>
    </location>
</feature>
<evidence type="ECO:0000256" key="4">
    <source>
        <dbReference type="SAM" id="MobiDB-lite"/>
    </source>
</evidence>
<gene>
    <name evidence="6" type="ORF">LSP00402_LOCUS14945</name>
</gene>
<dbReference type="PROSITE" id="PS51186">
    <property type="entry name" value="GNAT"/>
    <property type="match status" value="1"/>
</dbReference>
<dbReference type="EMBL" id="HBHP01024017">
    <property type="protein sequence ID" value="CAD9770956.1"/>
    <property type="molecule type" value="Transcribed_RNA"/>
</dbReference>
<protein>
    <recommendedName>
        <fullName evidence="5">N-acetyltransferase domain-containing protein</fullName>
    </recommendedName>
</protein>
<dbReference type="SUPFAM" id="SSF55729">
    <property type="entry name" value="Acyl-CoA N-acyltransferases (Nat)"/>
    <property type="match status" value="1"/>
</dbReference>
<feature type="region of interest" description="Disordered" evidence="4">
    <location>
        <begin position="1"/>
        <end position="80"/>
    </location>
</feature>
<dbReference type="PANTHER" id="PTHR23091">
    <property type="entry name" value="N-TERMINAL ACETYLTRANSFERASE"/>
    <property type="match status" value="1"/>
</dbReference>
<dbReference type="GO" id="GO:0031415">
    <property type="term" value="C:NatA complex"/>
    <property type="evidence" value="ECO:0007669"/>
    <property type="project" value="InterPro"/>
</dbReference>
<comment type="similarity">
    <text evidence="3">Belongs to the acetyltransferase family. ARD1 subfamily.</text>
</comment>
<keyword evidence="1" id="KW-0808">Transferase</keyword>
<evidence type="ECO:0000256" key="1">
    <source>
        <dbReference type="ARBA" id="ARBA00022679"/>
    </source>
</evidence>
<proteinExistence type="inferred from homology"/>
<evidence type="ECO:0000313" key="6">
    <source>
        <dbReference type="EMBL" id="CAD9770956.1"/>
    </source>
</evidence>
<dbReference type="GO" id="GO:0004596">
    <property type="term" value="F:protein-N-terminal amino-acid acetyltransferase activity"/>
    <property type="evidence" value="ECO:0007669"/>
    <property type="project" value="InterPro"/>
</dbReference>
<name>A0A7S2TX68_9EUKA</name>
<dbReference type="InterPro" id="IPR016181">
    <property type="entry name" value="Acyl_CoA_acyltransferase"/>
</dbReference>
<dbReference type="InterPro" id="IPR000182">
    <property type="entry name" value="GNAT_dom"/>
</dbReference>
<dbReference type="InterPro" id="IPR045047">
    <property type="entry name" value="Ard1-like"/>
</dbReference>